<organism evidence="1">
    <name type="scientific">Anguilla anguilla</name>
    <name type="common">European freshwater eel</name>
    <name type="synonym">Muraena anguilla</name>
    <dbReference type="NCBI Taxonomy" id="7936"/>
    <lineage>
        <taxon>Eukaryota</taxon>
        <taxon>Metazoa</taxon>
        <taxon>Chordata</taxon>
        <taxon>Craniata</taxon>
        <taxon>Vertebrata</taxon>
        <taxon>Euteleostomi</taxon>
        <taxon>Actinopterygii</taxon>
        <taxon>Neopterygii</taxon>
        <taxon>Teleostei</taxon>
        <taxon>Anguilliformes</taxon>
        <taxon>Anguillidae</taxon>
        <taxon>Anguilla</taxon>
    </lineage>
</organism>
<reference evidence="1" key="2">
    <citation type="journal article" date="2015" name="Fish Shellfish Immunol.">
        <title>Early steps in the European eel (Anguilla anguilla)-Vibrio vulnificus interaction in the gills: Role of the RtxA13 toxin.</title>
        <authorList>
            <person name="Callol A."/>
            <person name="Pajuelo D."/>
            <person name="Ebbesson L."/>
            <person name="Teles M."/>
            <person name="MacKenzie S."/>
            <person name="Amaro C."/>
        </authorList>
    </citation>
    <scope>NUCLEOTIDE SEQUENCE</scope>
</reference>
<proteinExistence type="predicted"/>
<dbReference type="EMBL" id="GBXM01099501">
    <property type="protein sequence ID" value="JAH09076.1"/>
    <property type="molecule type" value="Transcribed_RNA"/>
</dbReference>
<reference evidence="1" key="1">
    <citation type="submission" date="2014-11" db="EMBL/GenBank/DDBJ databases">
        <authorList>
            <person name="Amaro Gonzalez C."/>
        </authorList>
    </citation>
    <scope>NUCLEOTIDE SEQUENCE</scope>
</reference>
<accession>A0A0E9PWS3</accession>
<name>A0A0E9PWS3_ANGAN</name>
<sequence length="40" mass="4572">MIYLCYVILFAFVFLFHNKSPGPFFFASSTELSTCLSESN</sequence>
<evidence type="ECO:0000313" key="1">
    <source>
        <dbReference type="EMBL" id="JAH09076.1"/>
    </source>
</evidence>
<protein>
    <submittedName>
        <fullName evidence="1">Uncharacterized protein</fullName>
    </submittedName>
</protein>
<dbReference type="AlphaFoldDB" id="A0A0E9PWS3"/>